<name>A0A0E9UI92_ANGAN</name>
<dbReference type="AlphaFoldDB" id="A0A0E9UI92"/>
<evidence type="ECO:0000313" key="1">
    <source>
        <dbReference type="EMBL" id="JAH65579.1"/>
    </source>
</evidence>
<protein>
    <submittedName>
        <fullName evidence="1">Uncharacterized protein</fullName>
    </submittedName>
</protein>
<dbReference type="EMBL" id="GBXM01042998">
    <property type="protein sequence ID" value="JAH65579.1"/>
    <property type="molecule type" value="Transcribed_RNA"/>
</dbReference>
<reference evidence="1" key="1">
    <citation type="submission" date="2014-11" db="EMBL/GenBank/DDBJ databases">
        <authorList>
            <person name="Amaro Gonzalez C."/>
        </authorList>
    </citation>
    <scope>NUCLEOTIDE SEQUENCE</scope>
</reference>
<sequence length="44" mass="4893">MDSAGYSNKAHGTNMRVTRLAAKEGLYHEMVSVIFYNDSIILST</sequence>
<proteinExistence type="predicted"/>
<reference evidence="1" key="2">
    <citation type="journal article" date="2015" name="Fish Shellfish Immunol.">
        <title>Early steps in the European eel (Anguilla anguilla)-Vibrio vulnificus interaction in the gills: Role of the RtxA13 toxin.</title>
        <authorList>
            <person name="Callol A."/>
            <person name="Pajuelo D."/>
            <person name="Ebbesson L."/>
            <person name="Teles M."/>
            <person name="MacKenzie S."/>
            <person name="Amaro C."/>
        </authorList>
    </citation>
    <scope>NUCLEOTIDE SEQUENCE</scope>
</reference>
<accession>A0A0E9UI92</accession>
<organism evidence="1">
    <name type="scientific">Anguilla anguilla</name>
    <name type="common">European freshwater eel</name>
    <name type="synonym">Muraena anguilla</name>
    <dbReference type="NCBI Taxonomy" id="7936"/>
    <lineage>
        <taxon>Eukaryota</taxon>
        <taxon>Metazoa</taxon>
        <taxon>Chordata</taxon>
        <taxon>Craniata</taxon>
        <taxon>Vertebrata</taxon>
        <taxon>Euteleostomi</taxon>
        <taxon>Actinopterygii</taxon>
        <taxon>Neopterygii</taxon>
        <taxon>Teleostei</taxon>
        <taxon>Anguilliformes</taxon>
        <taxon>Anguillidae</taxon>
        <taxon>Anguilla</taxon>
    </lineage>
</organism>